<protein>
    <recommendedName>
        <fullName evidence="3">Reverse transcriptase</fullName>
    </recommendedName>
</protein>
<dbReference type="PANTHER" id="PTHR33116:SF78">
    <property type="entry name" value="OS12G0587133 PROTEIN"/>
    <property type="match status" value="1"/>
</dbReference>
<proteinExistence type="predicted"/>
<organism evidence="1 2">
    <name type="scientific">Canna indica</name>
    <name type="common">Indian-shot</name>
    <dbReference type="NCBI Taxonomy" id="4628"/>
    <lineage>
        <taxon>Eukaryota</taxon>
        <taxon>Viridiplantae</taxon>
        <taxon>Streptophyta</taxon>
        <taxon>Embryophyta</taxon>
        <taxon>Tracheophyta</taxon>
        <taxon>Spermatophyta</taxon>
        <taxon>Magnoliopsida</taxon>
        <taxon>Liliopsida</taxon>
        <taxon>Zingiberales</taxon>
        <taxon>Cannaceae</taxon>
        <taxon>Canna</taxon>
    </lineage>
</organism>
<accession>A0AAQ3JVT0</accession>
<name>A0AAQ3JVT0_9LILI</name>
<keyword evidence="2" id="KW-1185">Reference proteome</keyword>
<reference evidence="1 2" key="1">
    <citation type="submission" date="2023-10" db="EMBL/GenBank/DDBJ databases">
        <title>Chromosome-scale genome assembly provides insights into flower coloration mechanisms of Canna indica.</title>
        <authorList>
            <person name="Li C."/>
        </authorList>
    </citation>
    <scope>NUCLEOTIDE SEQUENCE [LARGE SCALE GENOMIC DNA]</scope>
    <source>
        <tissue evidence="1">Flower</tissue>
    </source>
</reference>
<sequence length="285" mass="33424">MKYLGASISPKKLSKSHQEAMVHKAMARIDGWAGKEISRAGKMVLLNSVMRSLPMHTLSSSWINEGVIDKFQGLARSYLWSFKGKKKRFHLIGWNKVLLRKNSGGLGVKDLGIMRHSIHAKRILPFLNKERNIWSKMLLNKYDGYHPWYPKSNKSFSRSFKCIHNAIQMLKEGLRVRIGNGTRVDMWKDPWLSNLPINLWSTYLNMEIISRFNRVSQLIKNNSWDYDSILDLFGEHHLINFDLMYLPKRKTKDKWVWSVNEELSCKVTYNYLAEKQFKTEENKVS</sequence>
<evidence type="ECO:0008006" key="3">
    <source>
        <dbReference type="Google" id="ProtNLM"/>
    </source>
</evidence>
<evidence type="ECO:0000313" key="2">
    <source>
        <dbReference type="Proteomes" id="UP001327560"/>
    </source>
</evidence>
<dbReference type="Proteomes" id="UP001327560">
    <property type="component" value="Chromosome 2"/>
</dbReference>
<evidence type="ECO:0000313" key="1">
    <source>
        <dbReference type="EMBL" id="WOK97051.1"/>
    </source>
</evidence>
<gene>
    <name evidence="1" type="ORF">Cni_G05759</name>
</gene>
<dbReference type="AlphaFoldDB" id="A0AAQ3JVT0"/>
<dbReference type="PANTHER" id="PTHR33116">
    <property type="entry name" value="REVERSE TRANSCRIPTASE ZINC-BINDING DOMAIN-CONTAINING PROTEIN-RELATED-RELATED"/>
    <property type="match status" value="1"/>
</dbReference>
<dbReference type="EMBL" id="CP136891">
    <property type="protein sequence ID" value="WOK97051.1"/>
    <property type="molecule type" value="Genomic_DNA"/>
</dbReference>